<evidence type="ECO:0008006" key="5">
    <source>
        <dbReference type="Google" id="ProtNLM"/>
    </source>
</evidence>
<feature type="signal peptide" evidence="2">
    <location>
        <begin position="1"/>
        <end position="24"/>
    </location>
</feature>
<keyword evidence="2" id="KW-0732">Signal</keyword>
<dbReference type="EMBL" id="JACOSL010000046">
    <property type="protein sequence ID" value="MBI1756953.1"/>
    <property type="molecule type" value="Genomic_DNA"/>
</dbReference>
<organism evidence="3 4">
    <name type="scientific">Fimbriimonas ginsengisoli</name>
    <dbReference type="NCBI Taxonomy" id="1005039"/>
    <lineage>
        <taxon>Bacteria</taxon>
        <taxon>Bacillati</taxon>
        <taxon>Armatimonadota</taxon>
        <taxon>Fimbriimonadia</taxon>
        <taxon>Fimbriimonadales</taxon>
        <taxon>Fimbriimonadaceae</taxon>
        <taxon>Fimbriimonas</taxon>
    </lineage>
</organism>
<dbReference type="PROSITE" id="PS51257">
    <property type="entry name" value="PROKAR_LIPOPROTEIN"/>
    <property type="match status" value="1"/>
</dbReference>
<dbReference type="AlphaFoldDB" id="A0A931LT31"/>
<feature type="compositionally biased region" description="Basic and acidic residues" evidence="1">
    <location>
        <begin position="75"/>
        <end position="87"/>
    </location>
</feature>
<sequence>MKRFAWLFAFVVFSGLLTSTGCNKSEDAGDAAQAKEGDGKAADDKAAGDAKAGAPKESVAITPAPPLATPARAVKPKDEKASEDRDPIAGNRALAKFWNETDTGTLVKIAKDWKDADLAAVLQMMDPAKVAELLGKITAEDPARGSALSKALQRLASQKAPG</sequence>
<evidence type="ECO:0000256" key="1">
    <source>
        <dbReference type="SAM" id="MobiDB-lite"/>
    </source>
</evidence>
<dbReference type="Proteomes" id="UP000727962">
    <property type="component" value="Unassembled WGS sequence"/>
</dbReference>
<evidence type="ECO:0000256" key="2">
    <source>
        <dbReference type="SAM" id="SignalP"/>
    </source>
</evidence>
<evidence type="ECO:0000313" key="4">
    <source>
        <dbReference type="Proteomes" id="UP000727962"/>
    </source>
</evidence>
<feature type="chain" id="PRO_5037208667" description="Magnesium transporter MgtE intracellular domain-containing protein" evidence="2">
    <location>
        <begin position="25"/>
        <end position="162"/>
    </location>
</feature>
<accession>A0A931LT31</accession>
<feature type="region of interest" description="Disordered" evidence="1">
    <location>
        <begin position="22"/>
        <end position="89"/>
    </location>
</feature>
<comment type="caution">
    <text evidence="3">The sequence shown here is derived from an EMBL/GenBank/DDBJ whole genome shotgun (WGS) entry which is preliminary data.</text>
</comment>
<evidence type="ECO:0000313" key="3">
    <source>
        <dbReference type="EMBL" id="MBI1756953.1"/>
    </source>
</evidence>
<proteinExistence type="predicted"/>
<gene>
    <name evidence="3" type="ORF">HYR64_07600</name>
</gene>
<feature type="compositionally biased region" description="Basic and acidic residues" evidence="1">
    <location>
        <begin position="33"/>
        <end position="48"/>
    </location>
</feature>
<reference evidence="3" key="1">
    <citation type="submission" date="2020-07" db="EMBL/GenBank/DDBJ databases">
        <title>Huge and variable diversity of episymbiotic CPR bacteria and DPANN archaea in groundwater ecosystems.</title>
        <authorList>
            <person name="He C.Y."/>
            <person name="Keren R."/>
            <person name="Whittaker M."/>
            <person name="Farag I.F."/>
            <person name="Doudna J."/>
            <person name="Cate J.H.D."/>
            <person name="Banfield J.F."/>
        </authorList>
    </citation>
    <scope>NUCLEOTIDE SEQUENCE</scope>
    <source>
        <strain evidence="3">NC_groundwater_17_Pr7_B-0.1um_64_12</strain>
    </source>
</reference>
<protein>
    <recommendedName>
        <fullName evidence="5">Magnesium transporter MgtE intracellular domain-containing protein</fullName>
    </recommendedName>
</protein>
<name>A0A931LT31_FIMGI</name>